<comment type="subcellular location">
    <subcellularLocation>
        <location evidence="1">Membrane</location>
    </subcellularLocation>
</comment>
<feature type="transmembrane region" description="Helical" evidence="5">
    <location>
        <begin position="48"/>
        <end position="69"/>
    </location>
</feature>
<comment type="similarity">
    <text evidence="2">Belongs to the band 7/mec-2 family.</text>
</comment>
<dbReference type="Gene3D" id="3.30.479.30">
    <property type="entry name" value="Band 7 domain"/>
    <property type="match status" value="1"/>
</dbReference>
<evidence type="ECO:0000256" key="2">
    <source>
        <dbReference type="ARBA" id="ARBA00008164"/>
    </source>
</evidence>
<organism evidence="7 9">
    <name type="scientific">Adineta steineri</name>
    <dbReference type="NCBI Taxonomy" id="433720"/>
    <lineage>
        <taxon>Eukaryota</taxon>
        <taxon>Metazoa</taxon>
        <taxon>Spiralia</taxon>
        <taxon>Gnathifera</taxon>
        <taxon>Rotifera</taxon>
        <taxon>Eurotatoria</taxon>
        <taxon>Bdelloidea</taxon>
        <taxon>Adinetida</taxon>
        <taxon>Adinetidae</taxon>
        <taxon>Adineta</taxon>
    </lineage>
</organism>
<keyword evidence="5" id="KW-1133">Transmembrane helix</keyword>
<dbReference type="InterPro" id="IPR001972">
    <property type="entry name" value="Stomatin_HflK_fam"/>
</dbReference>
<evidence type="ECO:0000256" key="5">
    <source>
        <dbReference type="SAM" id="Phobius"/>
    </source>
</evidence>
<dbReference type="OrthoDB" id="10330028at2759"/>
<dbReference type="SUPFAM" id="SSF117892">
    <property type="entry name" value="Band 7/SPFH domain"/>
    <property type="match status" value="1"/>
</dbReference>
<proteinExistence type="inferred from homology"/>
<dbReference type="InterPro" id="IPR001107">
    <property type="entry name" value="Band_7"/>
</dbReference>
<evidence type="ECO:0000256" key="3">
    <source>
        <dbReference type="ARBA" id="ARBA00023136"/>
    </source>
</evidence>
<dbReference type="PANTHER" id="PTHR10264:SF19">
    <property type="entry name" value="AT06885P-RELATED"/>
    <property type="match status" value="1"/>
</dbReference>
<protein>
    <recommendedName>
        <fullName evidence="6">Band 7 domain-containing protein</fullName>
    </recommendedName>
</protein>
<evidence type="ECO:0000259" key="6">
    <source>
        <dbReference type="SMART" id="SM00244"/>
    </source>
</evidence>
<evidence type="ECO:0000313" key="9">
    <source>
        <dbReference type="Proteomes" id="UP000663891"/>
    </source>
</evidence>
<dbReference type="InterPro" id="IPR036013">
    <property type="entry name" value="Band_7/SPFH_dom_sf"/>
</dbReference>
<comment type="caution">
    <text evidence="7">The sequence shown here is derived from an EMBL/GenBank/DDBJ whole genome shotgun (WGS) entry which is preliminary data.</text>
</comment>
<reference evidence="7" key="1">
    <citation type="submission" date="2021-02" db="EMBL/GenBank/DDBJ databases">
        <authorList>
            <person name="Nowell W R."/>
        </authorList>
    </citation>
    <scope>NUCLEOTIDE SEQUENCE</scope>
</reference>
<gene>
    <name evidence="8" type="ORF">OKA104_LOCUS19289</name>
    <name evidence="7" type="ORF">VCS650_LOCUS10328</name>
</gene>
<dbReference type="AlphaFoldDB" id="A0A814B0D1"/>
<feature type="domain" description="Band 7" evidence="6">
    <location>
        <begin position="71"/>
        <end position="230"/>
    </location>
</feature>
<name>A0A814B0D1_9BILA</name>
<feature type="compositionally biased region" description="Polar residues" evidence="4">
    <location>
        <begin position="15"/>
        <end position="39"/>
    </location>
</feature>
<dbReference type="Proteomes" id="UP000663881">
    <property type="component" value="Unassembled WGS sequence"/>
</dbReference>
<sequence>MASPISLKREVHASDNGNRIQPTDETMAPNQAAETGDARQSANDGIGACGWILVIISYILIVLTFPLSLCTCIKVVQEYERAVIFRLGRILPGGTKGPGLFVILPCVDRMEKVDLRTTTFDVPPQEILTRDSVTVSVDAVVYSRVVNLATSVISAKDTQSATQLLAQTTLRNILGTKTLQEILCDQEHIAQSMQGHLDEGTEPWGVKVERVDIKDVRLPESMQRSMAAEAEASREARAKVIAAEGEQKASRQLKEAADVIAQSPIALQLRYLQTLTQISAENNSTIIFPIPVELLTLAKR</sequence>
<dbReference type="InterPro" id="IPR043202">
    <property type="entry name" value="Band-7_stomatin-like"/>
</dbReference>
<dbReference type="SMART" id="SM00244">
    <property type="entry name" value="PHB"/>
    <property type="match status" value="1"/>
</dbReference>
<dbReference type="Pfam" id="PF01145">
    <property type="entry name" value="Band_7"/>
    <property type="match status" value="1"/>
</dbReference>
<dbReference type="FunFam" id="3.30.479.30:FF:000002">
    <property type="entry name" value="band 7 protein AGAP004871"/>
    <property type="match status" value="1"/>
</dbReference>
<evidence type="ECO:0000256" key="4">
    <source>
        <dbReference type="SAM" id="MobiDB-lite"/>
    </source>
</evidence>
<dbReference type="PANTHER" id="PTHR10264">
    <property type="entry name" value="BAND 7 PROTEIN-RELATED"/>
    <property type="match status" value="1"/>
</dbReference>
<dbReference type="GO" id="GO:0005886">
    <property type="term" value="C:plasma membrane"/>
    <property type="evidence" value="ECO:0007669"/>
    <property type="project" value="InterPro"/>
</dbReference>
<dbReference type="PRINTS" id="PR00721">
    <property type="entry name" value="STOMATIN"/>
</dbReference>
<dbReference type="Proteomes" id="UP000663891">
    <property type="component" value="Unassembled WGS sequence"/>
</dbReference>
<dbReference type="EMBL" id="CAJNON010000074">
    <property type="protein sequence ID" value="CAF0920171.1"/>
    <property type="molecule type" value="Genomic_DNA"/>
</dbReference>
<feature type="region of interest" description="Disordered" evidence="4">
    <location>
        <begin position="14"/>
        <end position="39"/>
    </location>
</feature>
<keyword evidence="5" id="KW-0812">Transmembrane</keyword>
<evidence type="ECO:0000313" key="7">
    <source>
        <dbReference type="EMBL" id="CAF0920171.1"/>
    </source>
</evidence>
<dbReference type="EMBL" id="CAJOAY010001236">
    <property type="protein sequence ID" value="CAF3814756.1"/>
    <property type="molecule type" value="Genomic_DNA"/>
</dbReference>
<evidence type="ECO:0000256" key="1">
    <source>
        <dbReference type="ARBA" id="ARBA00004370"/>
    </source>
</evidence>
<evidence type="ECO:0000313" key="8">
    <source>
        <dbReference type="EMBL" id="CAF3814756.1"/>
    </source>
</evidence>
<keyword evidence="3 5" id="KW-0472">Membrane</keyword>
<accession>A0A814B0D1</accession>
<dbReference type="Gene3D" id="6.10.250.2090">
    <property type="match status" value="1"/>
</dbReference>